<organism evidence="2 4">
    <name type="scientific">Microvirga mediterraneensis</name>
    <dbReference type="NCBI Taxonomy" id="2754695"/>
    <lineage>
        <taxon>Bacteria</taxon>
        <taxon>Pseudomonadati</taxon>
        <taxon>Pseudomonadota</taxon>
        <taxon>Alphaproteobacteria</taxon>
        <taxon>Hyphomicrobiales</taxon>
        <taxon>Methylobacteriaceae</taxon>
        <taxon>Microvirga</taxon>
    </lineage>
</organism>
<dbReference type="Proteomes" id="UP000572984">
    <property type="component" value="Unassembled WGS sequence"/>
</dbReference>
<evidence type="ECO:0000256" key="1">
    <source>
        <dbReference type="SAM" id="MobiDB-lite"/>
    </source>
</evidence>
<evidence type="ECO:0000313" key="4">
    <source>
        <dbReference type="Proteomes" id="UP000572984"/>
    </source>
</evidence>
<gene>
    <name evidence="2" type="ORF">H0S73_12480</name>
    <name evidence="3" type="ORF">H0S73_16640</name>
</gene>
<evidence type="ECO:0000313" key="3">
    <source>
        <dbReference type="EMBL" id="MBA1157740.1"/>
    </source>
</evidence>
<dbReference type="AlphaFoldDB" id="A0A838BMP5"/>
<comment type="caution">
    <text evidence="2">The sequence shown here is derived from an EMBL/GenBank/DDBJ whole genome shotgun (WGS) entry which is preliminary data.</text>
</comment>
<dbReference type="EMBL" id="JACDXJ010000001">
    <property type="protein sequence ID" value="MBA1156944.1"/>
    <property type="molecule type" value="Genomic_DNA"/>
</dbReference>
<name>A0A838BMP5_9HYPH</name>
<sequence>MSEMVEKVARAIFSTNYHPDDGEFASRMFDNDDHPQEKRRAYRAARLAIEAMREPTEGMVDACGTGECRKWARGVWAEMIGAALRVSDEHRNGEDPKELRAKPASATALAGTPVLPPLEGTKE</sequence>
<proteinExistence type="predicted"/>
<protein>
    <submittedName>
        <fullName evidence="2">Uncharacterized protein</fullName>
    </submittedName>
</protein>
<feature type="compositionally biased region" description="Basic and acidic residues" evidence="1">
    <location>
        <begin position="87"/>
        <end position="101"/>
    </location>
</feature>
<reference evidence="2 4" key="1">
    <citation type="submission" date="2020-07" db="EMBL/GenBank/DDBJ databases">
        <title>Draft genome and description of Microvirga mediterraneensis Marseille-Q2068 sp. nov.</title>
        <authorList>
            <person name="Boxberger M."/>
        </authorList>
    </citation>
    <scope>NUCLEOTIDE SEQUENCE [LARGE SCALE GENOMIC DNA]</scope>
    <source>
        <strain evidence="2 4">Marseille-Q2068</strain>
    </source>
</reference>
<accession>A0A838BMP5</accession>
<feature type="region of interest" description="Disordered" evidence="1">
    <location>
        <begin position="87"/>
        <end position="123"/>
    </location>
</feature>
<dbReference type="RefSeq" id="WP_181052465.1">
    <property type="nucleotide sequence ID" value="NZ_JACDXJ010000001.1"/>
</dbReference>
<keyword evidence="4" id="KW-1185">Reference proteome</keyword>
<dbReference type="EMBL" id="JACDXJ010000001">
    <property type="protein sequence ID" value="MBA1157740.1"/>
    <property type="molecule type" value="Genomic_DNA"/>
</dbReference>
<evidence type="ECO:0000313" key="2">
    <source>
        <dbReference type="EMBL" id="MBA1156944.1"/>
    </source>
</evidence>